<reference evidence="4 5" key="1">
    <citation type="submission" date="2020-03" db="EMBL/GenBank/DDBJ databases">
        <title>Genomic Encyclopedia of Type Strains, Phase III (KMG-III): the genomes of soil and plant-associated and newly described type strains.</title>
        <authorList>
            <person name="Whitman W."/>
        </authorList>
    </citation>
    <scope>NUCLEOTIDE SEQUENCE [LARGE SCALE GENOMIC DNA]</scope>
    <source>
        <strain evidence="4 5">CECT 8804</strain>
    </source>
</reference>
<evidence type="ECO:0000259" key="3">
    <source>
        <dbReference type="Pfam" id="PF00156"/>
    </source>
</evidence>
<dbReference type="GO" id="GO:0016757">
    <property type="term" value="F:glycosyltransferase activity"/>
    <property type="evidence" value="ECO:0007669"/>
    <property type="project" value="UniProtKB-KW"/>
</dbReference>
<dbReference type="Gene3D" id="3.40.50.2020">
    <property type="match status" value="1"/>
</dbReference>
<keyword evidence="1 4" id="KW-0328">Glycosyltransferase</keyword>
<dbReference type="RefSeq" id="WP_167072531.1">
    <property type="nucleotide sequence ID" value="NZ_JAAOZC010000002.1"/>
</dbReference>
<proteinExistence type="predicted"/>
<evidence type="ECO:0000256" key="2">
    <source>
        <dbReference type="ARBA" id="ARBA00022679"/>
    </source>
</evidence>
<dbReference type="Pfam" id="PF00156">
    <property type="entry name" value="Pribosyltran"/>
    <property type="match status" value="1"/>
</dbReference>
<protein>
    <submittedName>
        <fullName evidence="4">Hypoxanthine phosphoribosyltransferase</fullName>
    </submittedName>
</protein>
<accession>A0ABX0TVS5</accession>
<keyword evidence="2" id="KW-0808">Transferase</keyword>
<comment type="caution">
    <text evidence="4">The sequence shown here is derived from an EMBL/GenBank/DDBJ whole genome shotgun (WGS) entry which is preliminary data.</text>
</comment>
<evidence type="ECO:0000313" key="5">
    <source>
        <dbReference type="Proteomes" id="UP000727456"/>
    </source>
</evidence>
<gene>
    <name evidence="4" type="ORF">FHS31_001287</name>
</gene>
<dbReference type="PANTHER" id="PTHR43363:SF1">
    <property type="entry name" value="HYPOXANTHINE-GUANINE PHOSPHORIBOSYLTRANSFERASE"/>
    <property type="match status" value="1"/>
</dbReference>
<dbReference type="InterPro" id="IPR000836">
    <property type="entry name" value="PRTase_dom"/>
</dbReference>
<dbReference type="EMBL" id="JAAOZC010000002">
    <property type="protein sequence ID" value="NIJ07691.1"/>
    <property type="molecule type" value="Genomic_DNA"/>
</dbReference>
<dbReference type="PANTHER" id="PTHR43363">
    <property type="entry name" value="HYPOXANTHINE PHOSPHORIBOSYLTRANSFERASE"/>
    <property type="match status" value="1"/>
</dbReference>
<organism evidence="4 5">
    <name type="scientific">Sphingomonas vulcanisoli</name>
    <dbReference type="NCBI Taxonomy" id="1658060"/>
    <lineage>
        <taxon>Bacteria</taxon>
        <taxon>Pseudomonadati</taxon>
        <taxon>Pseudomonadota</taxon>
        <taxon>Alphaproteobacteria</taxon>
        <taxon>Sphingomonadales</taxon>
        <taxon>Sphingomonadaceae</taxon>
        <taxon>Sphingomonas</taxon>
    </lineage>
</organism>
<dbReference type="CDD" id="cd06223">
    <property type="entry name" value="PRTases_typeI"/>
    <property type="match status" value="1"/>
</dbReference>
<sequence length="177" mass="18844">MSQPTLVTVPHDQFVADVQVVAAAIEASGWRPDHIVGIGRGGLVPGAYLSHRTGISLLSVDHSSGLPGFADDLLANIAQQTRAGTHILLIDDINDSGMTINALRAKILAAGGEEGNLRVAVLIDNSRSPARVDYRARTIDRAEDKSWFVFPWEAMAPTATLIDEAGEVPERLGLSQA</sequence>
<dbReference type="SUPFAM" id="SSF53271">
    <property type="entry name" value="PRTase-like"/>
    <property type="match status" value="1"/>
</dbReference>
<evidence type="ECO:0000313" key="4">
    <source>
        <dbReference type="EMBL" id="NIJ07691.1"/>
    </source>
</evidence>
<feature type="domain" description="Phosphoribosyltransferase" evidence="3">
    <location>
        <begin position="13"/>
        <end position="153"/>
    </location>
</feature>
<name>A0ABX0TVS5_9SPHN</name>
<dbReference type="InterPro" id="IPR029057">
    <property type="entry name" value="PRTase-like"/>
</dbReference>
<keyword evidence="5" id="KW-1185">Reference proteome</keyword>
<dbReference type="Proteomes" id="UP000727456">
    <property type="component" value="Unassembled WGS sequence"/>
</dbReference>
<evidence type="ECO:0000256" key="1">
    <source>
        <dbReference type="ARBA" id="ARBA00022676"/>
    </source>
</evidence>